<evidence type="ECO:0000313" key="11">
    <source>
        <dbReference type="Proteomes" id="UP000177090"/>
    </source>
</evidence>
<dbReference type="InterPro" id="IPR014729">
    <property type="entry name" value="Rossmann-like_a/b/a_fold"/>
</dbReference>
<sequence length="385" mass="43295">MSLLSNILSRGVERIYPSCEDLERRLLQAPLRLYNGIDPTGPSLHIGHVVALKKLREFQGLGHQVVLLIGDFTAMIGDPTGKFSVRKTLTEKEVQSNMERYVSQIGKILNLEKTELRYNSEWLGTLSLRDIISLLSEFTVGQMIERDMFQERVRRDEPIFVHEFLYPALQGYDSVALDVDLEVGGNDQTFNMLAGRTLMRRRGKEKFVLATKLLTDPTGKKMGKTEGNMLALSDSPDDAFGKIMSWPDEMLPLGYELLTNQDMDEALGRIESNPKAAKEALAKEILEWLWEDGAGARAQESFTERFSKGKISGELPVVEVERGTLLSDAVISSGLVESKSQWRRLVRAHAVELVGGKTIDNPLYRADKNLQVRIGKSRFLQVVIL</sequence>
<evidence type="ECO:0000256" key="4">
    <source>
        <dbReference type="ARBA" id="ARBA00022840"/>
    </source>
</evidence>
<organism evidence="10 11">
    <name type="scientific">Candidatus Vogelbacteria bacterium RIFOXYD1_FULL_51_18</name>
    <dbReference type="NCBI Taxonomy" id="1802440"/>
    <lineage>
        <taxon>Bacteria</taxon>
        <taxon>Candidatus Vogeliibacteriota</taxon>
    </lineage>
</organism>
<evidence type="ECO:0000256" key="2">
    <source>
        <dbReference type="ARBA" id="ARBA00022598"/>
    </source>
</evidence>
<dbReference type="PROSITE" id="PS00178">
    <property type="entry name" value="AA_TRNA_LIGASE_I"/>
    <property type="match status" value="1"/>
</dbReference>
<dbReference type="InterPro" id="IPR001412">
    <property type="entry name" value="aa-tRNA-synth_I_CS"/>
</dbReference>
<dbReference type="GO" id="GO:0005524">
    <property type="term" value="F:ATP binding"/>
    <property type="evidence" value="ECO:0007669"/>
    <property type="project" value="UniProtKB-KW"/>
</dbReference>
<dbReference type="STRING" id="1802440.A2569_01210"/>
<comment type="catalytic activity">
    <reaction evidence="7">
        <text>tRNA(Tyr) + L-tyrosine + ATP = L-tyrosyl-tRNA(Tyr) + AMP + diphosphate + H(+)</text>
        <dbReference type="Rhea" id="RHEA:10220"/>
        <dbReference type="Rhea" id="RHEA-COMP:9706"/>
        <dbReference type="Rhea" id="RHEA-COMP:9707"/>
        <dbReference type="ChEBI" id="CHEBI:15378"/>
        <dbReference type="ChEBI" id="CHEBI:30616"/>
        <dbReference type="ChEBI" id="CHEBI:33019"/>
        <dbReference type="ChEBI" id="CHEBI:58315"/>
        <dbReference type="ChEBI" id="CHEBI:78442"/>
        <dbReference type="ChEBI" id="CHEBI:78536"/>
        <dbReference type="ChEBI" id="CHEBI:456215"/>
        <dbReference type="EC" id="6.1.1.1"/>
    </reaction>
</comment>
<comment type="similarity">
    <text evidence="9">Belongs to the class-I aminoacyl-tRNA synthetase family.</text>
</comment>
<evidence type="ECO:0000256" key="7">
    <source>
        <dbReference type="ARBA" id="ARBA00048248"/>
    </source>
</evidence>
<keyword evidence="4 9" id="KW-0067">ATP-binding</keyword>
<dbReference type="GO" id="GO:0006437">
    <property type="term" value="P:tyrosyl-tRNA aminoacylation"/>
    <property type="evidence" value="ECO:0007669"/>
    <property type="project" value="UniProtKB-UniRule"/>
</dbReference>
<keyword evidence="6 9" id="KW-0030">Aminoacyl-tRNA synthetase</keyword>
<evidence type="ECO:0000256" key="1">
    <source>
        <dbReference type="ARBA" id="ARBA00013160"/>
    </source>
</evidence>
<dbReference type="CDD" id="cd00805">
    <property type="entry name" value="TyrRS_core"/>
    <property type="match status" value="1"/>
</dbReference>
<evidence type="ECO:0000256" key="3">
    <source>
        <dbReference type="ARBA" id="ARBA00022741"/>
    </source>
</evidence>
<proteinExistence type="inferred from homology"/>
<comment type="caution">
    <text evidence="10">The sequence shown here is derived from an EMBL/GenBank/DDBJ whole genome shotgun (WGS) entry which is preliminary data.</text>
</comment>
<dbReference type="Pfam" id="PF00579">
    <property type="entry name" value="tRNA-synt_1b"/>
    <property type="match status" value="1"/>
</dbReference>
<dbReference type="Gene3D" id="3.10.290.10">
    <property type="entry name" value="RNA-binding S4 domain"/>
    <property type="match status" value="1"/>
</dbReference>
<evidence type="ECO:0000256" key="9">
    <source>
        <dbReference type="RuleBase" id="RU363036"/>
    </source>
</evidence>
<gene>
    <name evidence="10" type="ORF">A2569_01210</name>
</gene>
<evidence type="ECO:0000256" key="5">
    <source>
        <dbReference type="ARBA" id="ARBA00022917"/>
    </source>
</evidence>
<dbReference type="EMBL" id="MHTL01000013">
    <property type="protein sequence ID" value="OHA60436.1"/>
    <property type="molecule type" value="Genomic_DNA"/>
</dbReference>
<dbReference type="InterPro" id="IPR002307">
    <property type="entry name" value="Tyr-tRNA-ligase"/>
</dbReference>
<dbReference type="PRINTS" id="PR01040">
    <property type="entry name" value="TRNASYNTHTYR"/>
</dbReference>
<reference evidence="10 11" key="1">
    <citation type="journal article" date="2016" name="Nat. Commun.">
        <title>Thousands of microbial genomes shed light on interconnected biogeochemical processes in an aquifer system.</title>
        <authorList>
            <person name="Anantharaman K."/>
            <person name="Brown C.T."/>
            <person name="Hug L.A."/>
            <person name="Sharon I."/>
            <person name="Castelle C.J."/>
            <person name="Probst A.J."/>
            <person name="Thomas B.C."/>
            <person name="Singh A."/>
            <person name="Wilkins M.J."/>
            <person name="Karaoz U."/>
            <person name="Brodie E.L."/>
            <person name="Williams K.H."/>
            <person name="Hubbard S.S."/>
            <person name="Banfield J.F."/>
        </authorList>
    </citation>
    <scope>NUCLEOTIDE SEQUENCE [LARGE SCALE GENOMIC DNA]</scope>
</reference>
<keyword evidence="3 9" id="KW-0547">Nucleotide-binding</keyword>
<dbReference type="NCBIfam" id="TIGR00234">
    <property type="entry name" value="tyrS"/>
    <property type="match status" value="1"/>
</dbReference>
<dbReference type="SUPFAM" id="SSF52374">
    <property type="entry name" value="Nucleotidylyl transferase"/>
    <property type="match status" value="1"/>
</dbReference>
<keyword evidence="2 9" id="KW-0436">Ligase</keyword>
<protein>
    <recommendedName>
        <fullName evidence="1 8">Tyrosine--tRNA ligase</fullName>
        <ecNumber evidence="1 8">6.1.1.1</ecNumber>
    </recommendedName>
</protein>
<evidence type="ECO:0000313" key="10">
    <source>
        <dbReference type="EMBL" id="OHA60436.1"/>
    </source>
</evidence>
<keyword evidence="5 9" id="KW-0648">Protein biosynthesis</keyword>
<dbReference type="GO" id="GO:0004831">
    <property type="term" value="F:tyrosine-tRNA ligase activity"/>
    <property type="evidence" value="ECO:0007669"/>
    <property type="project" value="UniProtKB-UniRule"/>
</dbReference>
<dbReference type="InterPro" id="IPR036986">
    <property type="entry name" value="S4_RNA-bd_sf"/>
</dbReference>
<dbReference type="AlphaFoldDB" id="A0A1G2QIK2"/>
<dbReference type="GO" id="GO:0003723">
    <property type="term" value="F:RNA binding"/>
    <property type="evidence" value="ECO:0007669"/>
    <property type="project" value="InterPro"/>
</dbReference>
<dbReference type="PANTHER" id="PTHR11766:SF1">
    <property type="entry name" value="TYROSINE--TRNA LIGASE"/>
    <property type="match status" value="1"/>
</dbReference>
<dbReference type="Gene3D" id="1.10.240.10">
    <property type="entry name" value="Tyrosyl-Transfer RNA Synthetase"/>
    <property type="match status" value="1"/>
</dbReference>
<accession>A0A1G2QIK2</accession>
<dbReference type="Proteomes" id="UP000177090">
    <property type="component" value="Unassembled WGS sequence"/>
</dbReference>
<dbReference type="PANTHER" id="PTHR11766">
    <property type="entry name" value="TYROSYL-TRNA SYNTHETASE"/>
    <property type="match status" value="1"/>
</dbReference>
<dbReference type="GO" id="GO:0005829">
    <property type="term" value="C:cytosol"/>
    <property type="evidence" value="ECO:0007669"/>
    <property type="project" value="TreeGrafter"/>
</dbReference>
<evidence type="ECO:0000256" key="6">
    <source>
        <dbReference type="ARBA" id="ARBA00023146"/>
    </source>
</evidence>
<dbReference type="InterPro" id="IPR024088">
    <property type="entry name" value="Tyr-tRNA-ligase_bac-type"/>
</dbReference>
<name>A0A1G2QIK2_9BACT</name>
<dbReference type="EC" id="6.1.1.1" evidence="1 8"/>
<dbReference type="Gene3D" id="3.40.50.620">
    <property type="entry name" value="HUPs"/>
    <property type="match status" value="1"/>
</dbReference>
<dbReference type="InterPro" id="IPR002305">
    <property type="entry name" value="aa-tRNA-synth_Ic"/>
</dbReference>
<evidence type="ECO:0000256" key="8">
    <source>
        <dbReference type="NCBIfam" id="TIGR00234"/>
    </source>
</evidence>